<evidence type="ECO:0000313" key="2">
    <source>
        <dbReference type="EMBL" id="ADZ77586.1"/>
    </source>
</evidence>
<keyword evidence="1" id="KW-1133">Transmembrane helix</keyword>
<evidence type="ECO:0000256" key="1">
    <source>
        <dbReference type="SAM" id="Phobius"/>
    </source>
</evidence>
<feature type="transmembrane region" description="Helical" evidence="1">
    <location>
        <begin position="7"/>
        <end position="28"/>
    </location>
</feature>
<dbReference type="AlphaFoldDB" id="F4CCQ0"/>
<keyword evidence="1" id="KW-0472">Membrane</keyword>
<dbReference type="HOGENOM" id="CLU_3398523_0_0_10"/>
<proteinExistence type="predicted"/>
<protein>
    <submittedName>
        <fullName evidence="2">Uncharacterized protein</fullName>
    </submittedName>
</protein>
<sequence>MNKKGTASFEAAPTIDYLSMVFLVIIVISQC</sequence>
<keyword evidence="1" id="KW-0812">Transmembrane</keyword>
<reference evidence="2" key="1">
    <citation type="submission" date="2011-03" db="EMBL/GenBank/DDBJ databases">
        <title>Complete sequence of Sphingobacterium sp. 21.</title>
        <authorList>
            <consortium name="US DOE Joint Genome Institute"/>
            <person name="Lucas S."/>
            <person name="Copeland A."/>
            <person name="Lapidus A."/>
            <person name="Cheng J.-F."/>
            <person name="Goodwin L."/>
            <person name="Pitluck S."/>
            <person name="Davenport K."/>
            <person name="Detter J.C."/>
            <person name="Han C."/>
            <person name="Tapia R."/>
            <person name="Land M."/>
            <person name="Hauser L."/>
            <person name="Kyrpides N."/>
            <person name="Ivanova N."/>
            <person name="Ovchinnikova G."/>
            <person name="Pagani I."/>
            <person name="Siebers A.K."/>
            <person name="Allgaier M."/>
            <person name="Thelen M.P."/>
            <person name="Hugenholtz P."/>
            <person name="Woyke T."/>
        </authorList>
    </citation>
    <scope>NUCLEOTIDE SEQUENCE</scope>
    <source>
        <strain evidence="2">21</strain>
    </source>
</reference>
<accession>F4CCQ0</accession>
<dbReference type="EMBL" id="CP002584">
    <property type="protein sequence ID" value="ADZ77586.1"/>
    <property type="molecule type" value="Genomic_DNA"/>
</dbReference>
<name>F4CCQ0_SPHS2</name>
<dbReference type="KEGG" id="shg:Sph21_1015"/>
<gene>
    <name evidence="2" type="ordered locus">Sph21_1015</name>
</gene>
<organism evidence="2">
    <name type="scientific">Sphingobacterium sp. (strain 21)</name>
    <dbReference type="NCBI Taxonomy" id="743722"/>
    <lineage>
        <taxon>Bacteria</taxon>
        <taxon>Pseudomonadati</taxon>
        <taxon>Bacteroidota</taxon>
        <taxon>Sphingobacteriia</taxon>
        <taxon>Sphingobacteriales</taxon>
        <taxon>Sphingobacteriaceae</taxon>
        <taxon>Sphingobacterium</taxon>
    </lineage>
</organism>